<evidence type="ECO:0000256" key="1">
    <source>
        <dbReference type="ARBA" id="ARBA00010476"/>
    </source>
</evidence>
<dbReference type="InterPro" id="IPR001623">
    <property type="entry name" value="DnaJ_domain"/>
</dbReference>
<name>A0A4S5BLJ1_9BURK</name>
<dbReference type="RefSeq" id="WP_136407248.1">
    <property type="nucleotide sequence ID" value="NZ_JARXRQ010000006.1"/>
</dbReference>
<feature type="domain" description="J" evidence="5">
    <location>
        <begin position="6"/>
        <end position="78"/>
    </location>
</feature>
<evidence type="ECO:0000313" key="6">
    <source>
        <dbReference type="EMBL" id="THJ31883.1"/>
    </source>
</evidence>
<dbReference type="InterPro" id="IPR009073">
    <property type="entry name" value="HscB_oligo_C"/>
</dbReference>
<evidence type="ECO:0000313" key="7">
    <source>
        <dbReference type="Proteomes" id="UP000306236"/>
    </source>
</evidence>
<dbReference type="GO" id="GO:0001671">
    <property type="term" value="F:ATPase activator activity"/>
    <property type="evidence" value="ECO:0007669"/>
    <property type="project" value="InterPro"/>
</dbReference>
<dbReference type="PANTHER" id="PTHR14021">
    <property type="entry name" value="IRON-SULFUR CLUSTER CO-CHAPERONE PROTEIN HSCB"/>
    <property type="match status" value="1"/>
</dbReference>
<proteinExistence type="inferred from homology"/>
<comment type="subunit">
    <text evidence="4">Interacts with HscA and stimulates its ATPase activity.</text>
</comment>
<dbReference type="GO" id="GO:0051259">
    <property type="term" value="P:protein complex oligomerization"/>
    <property type="evidence" value="ECO:0007669"/>
    <property type="project" value="InterPro"/>
</dbReference>
<dbReference type="Pfam" id="PF07743">
    <property type="entry name" value="HSCB_C"/>
    <property type="match status" value="1"/>
</dbReference>
<protein>
    <recommendedName>
        <fullName evidence="4">Co-chaperone protein HscB homolog</fullName>
    </recommendedName>
</protein>
<dbReference type="EMBL" id="SSWX01000019">
    <property type="protein sequence ID" value="THJ31883.1"/>
    <property type="molecule type" value="Genomic_DNA"/>
</dbReference>
<evidence type="ECO:0000256" key="2">
    <source>
        <dbReference type="ARBA" id="ARBA00023186"/>
    </source>
</evidence>
<evidence type="ECO:0000256" key="4">
    <source>
        <dbReference type="HAMAP-Rule" id="MF_00682"/>
    </source>
</evidence>
<gene>
    <name evidence="4 6" type="primary">hscB</name>
    <name evidence="6" type="ORF">E8K88_13725</name>
</gene>
<dbReference type="OrthoDB" id="287587at2"/>
<dbReference type="GO" id="GO:0051087">
    <property type="term" value="F:protein-folding chaperone binding"/>
    <property type="evidence" value="ECO:0007669"/>
    <property type="project" value="InterPro"/>
</dbReference>
<organism evidence="6 7">
    <name type="scientific">Lampropedia aestuarii</name>
    <dbReference type="NCBI Taxonomy" id="2562762"/>
    <lineage>
        <taxon>Bacteria</taxon>
        <taxon>Pseudomonadati</taxon>
        <taxon>Pseudomonadota</taxon>
        <taxon>Betaproteobacteria</taxon>
        <taxon>Burkholderiales</taxon>
        <taxon>Comamonadaceae</taxon>
        <taxon>Lampropedia</taxon>
    </lineage>
</organism>
<dbReference type="InterPro" id="IPR036869">
    <property type="entry name" value="J_dom_sf"/>
</dbReference>
<dbReference type="GO" id="GO:0044571">
    <property type="term" value="P:[2Fe-2S] cluster assembly"/>
    <property type="evidence" value="ECO:0007669"/>
    <property type="project" value="InterPro"/>
</dbReference>
<keyword evidence="2 4" id="KW-0143">Chaperone</keyword>
<reference evidence="6 7" key="1">
    <citation type="submission" date="2019-04" db="EMBL/GenBank/DDBJ databases">
        <title>Lampropedia sp YIM MLB12 draf genome.</title>
        <authorList>
            <person name="Wang Y.-X."/>
        </authorList>
    </citation>
    <scope>NUCLEOTIDE SEQUENCE [LARGE SCALE GENOMIC DNA]</scope>
    <source>
        <strain evidence="6 7">YIM MLB12</strain>
    </source>
</reference>
<dbReference type="Proteomes" id="UP000306236">
    <property type="component" value="Unassembled WGS sequence"/>
</dbReference>
<dbReference type="GO" id="GO:1990230">
    <property type="term" value="C:iron-sulfur cluster transfer complex"/>
    <property type="evidence" value="ECO:0007669"/>
    <property type="project" value="TreeGrafter"/>
</dbReference>
<dbReference type="SMART" id="SM00271">
    <property type="entry name" value="DnaJ"/>
    <property type="match status" value="1"/>
</dbReference>
<dbReference type="InterPro" id="IPR036386">
    <property type="entry name" value="HscB_C_sf"/>
</dbReference>
<dbReference type="NCBIfam" id="TIGR00714">
    <property type="entry name" value="hscB"/>
    <property type="match status" value="1"/>
</dbReference>
<dbReference type="Gene3D" id="1.10.287.110">
    <property type="entry name" value="DnaJ domain"/>
    <property type="match status" value="1"/>
</dbReference>
<dbReference type="CDD" id="cd06257">
    <property type="entry name" value="DnaJ"/>
    <property type="match status" value="1"/>
</dbReference>
<dbReference type="PROSITE" id="PS50076">
    <property type="entry name" value="DNAJ_2"/>
    <property type="match status" value="1"/>
</dbReference>
<evidence type="ECO:0000256" key="3">
    <source>
        <dbReference type="ARBA" id="ARBA00025596"/>
    </source>
</evidence>
<evidence type="ECO:0000259" key="5">
    <source>
        <dbReference type="PROSITE" id="PS50076"/>
    </source>
</evidence>
<dbReference type="HAMAP" id="MF_00682">
    <property type="entry name" value="HscB"/>
    <property type="match status" value="1"/>
</dbReference>
<accession>A0A4S5BLJ1</accession>
<dbReference type="SUPFAM" id="SSF47144">
    <property type="entry name" value="HSC20 (HSCB), C-terminal oligomerisation domain"/>
    <property type="match status" value="1"/>
</dbReference>
<comment type="function">
    <text evidence="3 4">Co-chaperone involved in the maturation of iron-sulfur cluster-containing proteins. Seems to help targeting proteins to be folded toward HscA.</text>
</comment>
<dbReference type="GO" id="GO:0006457">
    <property type="term" value="P:protein folding"/>
    <property type="evidence" value="ECO:0007669"/>
    <property type="project" value="UniProtKB-UniRule"/>
</dbReference>
<dbReference type="SUPFAM" id="SSF46565">
    <property type="entry name" value="Chaperone J-domain"/>
    <property type="match status" value="1"/>
</dbReference>
<comment type="similarity">
    <text evidence="1 4">Belongs to the HscB family.</text>
</comment>
<dbReference type="AlphaFoldDB" id="A0A4S5BLJ1"/>
<dbReference type="PANTHER" id="PTHR14021:SF15">
    <property type="entry name" value="IRON-SULFUR CLUSTER CO-CHAPERONE PROTEIN HSCB"/>
    <property type="match status" value="1"/>
</dbReference>
<keyword evidence="7" id="KW-1185">Reference proteome</keyword>
<comment type="caution">
    <text evidence="6">The sequence shown here is derived from an EMBL/GenBank/DDBJ whole genome shotgun (WGS) entry which is preliminary data.</text>
</comment>
<dbReference type="InterPro" id="IPR004640">
    <property type="entry name" value="HscB"/>
</dbReference>
<sequence>MNLQSDDFELLGVAKQFKQDAAELAQRWKSLQAQVHPDRFANASSAEKRMAMQWSVRANEAYQRLKNPLSRASYLCELHGLPIGAEDNTAMPKQFLMQQMEWLEALDDAQTQGDVNSITAEVQAELDKTIAATEQALDEHQQYETAVEQIRSWMFLSRFMERVRARQLQLPASRP</sequence>
<dbReference type="Gene3D" id="1.20.1280.20">
    <property type="entry name" value="HscB, C-terminal domain"/>
    <property type="match status" value="1"/>
</dbReference>